<name>A0A165DFE0_EXIGL</name>
<gene>
    <name evidence="1" type="ORF">EXIGLDRAFT_727226</name>
</gene>
<sequence>MGSRKTLARAFSLRNAASEDGLSFSFARLIARDANTQRVVSWLPGAAFTIAVYVTGYQRYGSSIRPLSIALCPRPALESSRACCVLCSKETLRHFTGSHVVTFS</sequence>
<dbReference type="InParanoid" id="A0A165DFE0"/>
<dbReference type="EMBL" id="KV426225">
    <property type="protein sequence ID" value="KZV84425.1"/>
    <property type="molecule type" value="Genomic_DNA"/>
</dbReference>
<proteinExistence type="predicted"/>
<protein>
    <submittedName>
        <fullName evidence="1">Uncharacterized protein</fullName>
    </submittedName>
</protein>
<keyword evidence="2" id="KW-1185">Reference proteome</keyword>
<dbReference type="Proteomes" id="UP000077266">
    <property type="component" value="Unassembled WGS sequence"/>
</dbReference>
<organism evidence="1 2">
    <name type="scientific">Exidia glandulosa HHB12029</name>
    <dbReference type="NCBI Taxonomy" id="1314781"/>
    <lineage>
        <taxon>Eukaryota</taxon>
        <taxon>Fungi</taxon>
        <taxon>Dikarya</taxon>
        <taxon>Basidiomycota</taxon>
        <taxon>Agaricomycotina</taxon>
        <taxon>Agaricomycetes</taxon>
        <taxon>Auriculariales</taxon>
        <taxon>Exidiaceae</taxon>
        <taxon>Exidia</taxon>
    </lineage>
</organism>
<reference evidence="1 2" key="1">
    <citation type="journal article" date="2016" name="Mol. Biol. Evol.">
        <title>Comparative Genomics of Early-Diverging Mushroom-Forming Fungi Provides Insights into the Origins of Lignocellulose Decay Capabilities.</title>
        <authorList>
            <person name="Nagy L.G."/>
            <person name="Riley R."/>
            <person name="Tritt A."/>
            <person name="Adam C."/>
            <person name="Daum C."/>
            <person name="Floudas D."/>
            <person name="Sun H."/>
            <person name="Yadav J.S."/>
            <person name="Pangilinan J."/>
            <person name="Larsson K.H."/>
            <person name="Matsuura K."/>
            <person name="Barry K."/>
            <person name="Labutti K."/>
            <person name="Kuo R."/>
            <person name="Ohm R.A."/>
            <person name="Bhattacharya S.S."/>
            <person name="Shirouzu T."/>
            <person name="Yoshinaga Y."/>
            <person name="Martin F.M."/>
            <person name="Grigoriev I.V."/>
            <person name="Hibbett D.S."/>
        </authorList>
    </citation>
    <scope>NUCLEOTIDE SEQUENCE [LARGE SCALE GENOMIC DNA]</scope>
    <source>
        <strain evidence="1 2">HHB12029</strain>
    </source>
</reference>
<evidence type="ECO:0000313" key="2">
    <source>
        <dbReference type="Proteomes" id="UP000077266"/>
    </source>
</evidence>
<accession>A0A165DFE0</accession>
<evidence type="ECO:0000313" key="1">
    <source>
        <dbReference type="EMBL" id="KZV84425.1"/>
    </source>
</evidence>
<dbReference type="AlphaFoldDB" id="A0A165DFE0"/>